<reference evidence="3 4" key="1">
    <citation type="journal article" date="2015" name="Stand. Genomic Sci.">
        <title>Genomic Encyclopedia of Bacterial and Archaeal Type Strains, Phase III: the genomes of soil and plant-associated and newly described type strains.</title>
        <authorList>
            <person name="Whitman W.B."/>
            <person name="Woyke T."/>
            <person name="Klenk H.P."/>
            <person name="Zhou Y."/>
            <person name="Lilburn T.G."/>
            <person name="Beck B.J."/>
            <person name="De Vos P."/>
            <person name="Vandamme P."/>
            <person name="Eisen J.A."/>
            <person name="Garrity G."/>
            <person name="Hugenholtz P."/>
            <person name="Kyrpides N.C."/>
        </authorList>
    </citation>
    <scope>NUCLEOTIDE SEQUENCE [LARGE SCALE GENOMIC DNA]</scope>
    <source>
        <strain evidence="3 4">CGMCC 1.6855</strain>
    </source>
</reference>
<accession>A0A562M6U0</accession>
<feature type="chain" id="PRO_5022045361" evidence="2">
    <location>
        <begin position="24"/>
        <end position="107"/>
    </location>
</feature>
<keyword evidence="2" id="KW-0732">Signal</keyword>
<evidence type="ECO:0000256" key="1">
    <source>
        <dbReference type="SAM" id="MobiDB-lite"/>
    </source>
</evidence>
<protein>
    <submittedName>
        <fullName evidence="3">Uncharacterized protein</fullName>
    </submittedName>
</protein>
<sequence length="107" mass="11542">MHMKKIKINVMALVALAVAGVTGATLTSAGVAKSNTQSQTYYYNSTETNEGEFAQPSNWSTSDSSNECQSDGDRPCHIEVPTGQTINQVLANKSNDEVLEMSTDRKP</sequence>
<organism evidence="3 4">
    <name type="scientific">Sphingobacterium siyangense</name>
    <dbReference type="NCBI Taxonomy" id="459529"/>
    <lineage>
        <taxon>Bacteria</taxon>
        <taxon>Pseudomonadati</taxon>
        <taxon>Bacteroidota</taxon>
        <taxon>Sphingobacteriia</taxon>
        <taxon>Sphingobacteriales</taxon>
        <taxon>Sphingobacteriaceae</taxon>
        <taxon>Sphingobacterium</taxon>
    </lineage>
</organism>
<feature type="compositionally biased region" description="Polar residues" evidence="1">
    <location>
        <begin position="82"/>
        <end position="93"/>
    </location>
</feature>
<dbReference type="EMBL" id="VLKR01000040">
    <property type="protein sequence ID" value="TWI15654.1"/>
    <property type="molecule type" value="Genomic_DNA"/>
</dbReference>
<proteinExistence type="predicted"/>
<evidence type="ECO:0000256" key="2">
    <source>
        <dbReference type="SAM" id="SignalP"/>
    </source>
</evidence>
<evidence type="ECO:0000313" key="3">
    <source>
        <dbReference type="EMBL" id="TWI15654.1"/>
    </source>
</evidence>
<name>A0A562M6U0_9SPHI</name>
<dbReference type="AlphaFoldDB" id="A0A562M6U0"/>
<dbReference type="Proteomes" id="UP000315908">
    <property type="component" value="Unassembled WGS sequence"/>
</dbReference>
<gene>
    <name evidence="3" type="ORF">IQ31_04937</name>
</gene>
<feature type="compositionally biased region" description="Polar residues" evidence="1">
    <location>
        <begin position="55"/>
        <end position="69"/>
    </location>
</feature>
<evidence type="ECO:0000313" key="4">
    <source>
        <dbReference type="Proteomes" id="UP000315908"/>
    </source>
</evidence>
<feature type="region of interest" description="Disordered" evidence="1">
    <location>
        <begin position="47"/>
        <end position="107"/>
    </location>
</feature>
<comment type="caution">
    <text evidence="3">The sequence shown here is derived from an EMBL/GenBank/DDBJ whole genome shotgun (WGS) entry which is preliminary data.</text>
</comment>
<feature type="signal peptide" evidence="2">
    <location>
        <begin position="1"/>
        <end position="23"/>
    </location>
</feature>